<gene>
    <name evidence="2" type="ORF">LCGC14_2227980</name>
</gene>
<dbReference type="InterPro" id="IPR006528">
    <property type="entry name" value="Phage_head_morphogenesis_dom"/>
</dbReference>
<reference evidence="2" key="1">
    <citation type="journal article" date="2015" name="Nature">
        <title>Complex archaea that bridge the gap between prokaryotes and eukaryotes.</title>
        <authorList>
            <person name="Spang A."/>
            <person name="Saw J.H."/>
            <person name="Jorgensen S.L."/>
            <person name="Zaremba-Niedzwiedzka K."/>
            <person name="Martijn J."/>
            <person name="Lind A.E."/>
            <person name="van Eijk R."/>
            <person name="Schleper C."/>
            <person name="Guy L."/>
            <person name="Ettema T.J."/>
        </authorList>
    </citation>
    <scope>NUCLEOTIDE SEQUENCE</scope>
</reference>
<comment type="caution">
    <text evidence="2">The sequence shown here is derived from an EMBL/GenBank/DDBJ whole genome shotgun (WGS) entry which is preliminary data.</text>
</comment>
<protein>
    <recommendedName>
        <fullName evidence="1">Phage head morphogenesis domain-containing protein</fullName>
    </recommendedName>
</protein>
<evidence type="ECO:0000259" key="1">
    <source>
        <dbReference type="Pfam" id="PF04233"/>
    </source>
</evidence>
<dbReference type="EMBL" id="LAZR01029912">
    <property type="protein sequence ID" value="KKL58183.1"/>
    <property type="molecule type" value="Genomic_DNA"/>
</dbReference>
<name>A0A0F9D915_9ZZZZ</name>
<sequence>RKIGELHDALVAEGVKIPDAYKRRDPREPGRVEKELAEAKLEKLIKRLFAGQKKRIRTWLETQLPSLKQAELLLPEPPEDLFDDPAVQALIVALFVLALNGGIDIVNAESDDILDVLAAQTVALDFVTFSHAEWLAGLNDTTREALQSALDLFRTTPGMTVQDVMDLLPFEPHRLQRIAITEITRMYGKGAQIAGEQLAKDFPGVRVIKTWHTNRDERVCERCEPLNGVSVKISQKFKGGLNTTALHPPLHINCRCWISVRTDINKSVRLQK</sequence>
<accession>A0A0F9D915</accession>
<organism evidence="2">
    <name type="scientific">marine sediment metagenome</name>
    <dbReference type="NCBI Taxonomy" id="412755"/>
    <lineage>
        <taxon>unclassified sequences</taxon>
        <taxon>metagenomes</taxon>
        <taxon>ecological metagenomes</taxon>
    </lineage>
</organism>
<dbReference type="AlphaFoldDB" id="A0A0F9D915"/>
<evidence type="ECO:0000313" key="2">
    <source>
        <dbReference type="EMBL" id="KKL58183.1"/>
    </source>
</evidence>
<feature type="domain" description="Phage head morphogenesis" evidence="1">
    <location>
        <begin position="170"/>
        <end position="257"/>
    </location>
</feature>
<dbReference type="Pfam" id="PF04233">
    <property type="entry name" value="Phage_Mu_F"/>
    <property type="match status" value="1"/>
</dbReference>
<feature type="non-terminal residue" evidence="2">
    <location>
        <position position="1"/>
    </location>
</feature>
<proteinExistence type="predicted"/>